<name>A0A6A2YTW7_HIBSY</name>
<dbReference type="InterPro" id="IPR042277">
    <property type="entry name" value="IST1-like"/>
</dbReference>
<reference evidence="2" key="1">
    <citation type="submission" date="2019-09" db="EMBL/GenBank/DDBJ databases">
        <title>Draft genome information of white flower Hibiscus syriacus.</title>
        <authorList>
            <person name="Kim Y.-M."/>
        </authorList>
    </citation>
    <scope>NUCLEOTIDE SEQUENCE [LARGE SCALE GENOMIC DNA]</scope>
    <source>
        <strain evidence="2">YM2019G1</strain>
    </source>
</reference>
<protein>
    <submittedName>
        <fullName evidence="2">Uncharacterized protein</fullName>
    </submittedName>
</protein>
<comment type="caution">
    <text evidence="2">The sequence shown here is derived from an EMBL/GenBank/DDBJ whole genome shotgun (WGS) entry which is preliminary data.</text>
</comment>
<dbReference type="EMBL" id="VEPZ02001277">
    <property type="protein sequence ID" value="KAE8682826.1"/>
    <property type="molecule type" value="Genomic_DNA"/>
</dbReference>
<dbReference type="PANTHER" id="PTHR12161">
    <property type="entry name" value="IST1 FAMILY MEMBER"/>
    <property type="match status" value="1"/>
</dbReference>
<dbReference type="Pfam" id="PF03398">
    <property type="entry name" value="Ist1"/>
    <property type="match status" value="1"/>
</dbReference>
<evidence type="ECO:0000313" key="3">
    <source>
        <dbReference type="Proteomes" id="UP000436088"/>
    </source>
</evidence>
<dbReference type="AlphaFoldDB" id="A0A6A2YTW7"/>
<proteinExistence type="inferred from homology"/>
<organism evidence="2 3">
    <name type="scientific">Hibiscus syriacus</name>
    <name type="common">Rose of Sharon</name>
    <dbReference type="NCBI Taxonomy" id="106335"/>
    <lineage>
        <taxon>Eukaryota</taxon>
        <taxon>Viridiplantae</taxon>
        <taxon>Streptophyta</taxon>
        <taxon>Embryophyta</taxon>
        <taxon>Tracheophyta</taxon>
        <taxon>Spermatophyta</taxon>
        <taxon>Magnoliopsida</taxon>
        <taxon>eudicotyledons</taxon>
        <taxon>Gunneridae</taxon>
        <taxon>Pentapetalae</taxon>
        <taxon>rosids</taxon>
        <taxon>malvids</taxon>
        <taxon>Malvales</taxon>
        <taxon>Malvaceae</taxon>
        <taxon>Malvoideae</taxon>
        <taxon>Hibiscus</taxon>
    </lineage>
</organism>
<dbReference type="Proteomes" id="UP000436088">
    <property type="component" value="Unassembled WGS sequence"/>
</dbReference>
<dbReference type="GO" id="GO:0015031">
    <property type="term" value="P:protein transport"/>
    <property type="evidence" value="ECO:0007669"/>
    <property type="project" value="InterPro"/>
</dbReference>
<accession>A0A6A2YTW7</accession>
<gene>
    <name evidence="2" type="ORF">F3Y22_tig00111234pilonHSYRG00032</name>
</gene>
<evidence type="ECO:0000256" key="1">
    <source>
        <dbReference type="ARBA" id="ARBA00005536"/>
    </source>
</evidence>
<dbReference type="PANTHER" id="PTHR12161:SF14">
    <property type="entry name" value="REGULATOR OF VPS4 ACTIVITY IN THE MVB PATHWAY PROTEIN"/>
    <property type="match status" value="1"/>
</dbReference>
<dbReference type="Gene3D" id="1.20.1260.60">
    <property type="entry name" value="Vacuolar protein sorting-associated protein Ist1"/>
    <property type="match status" value="1"/>
</dbReference>
<keyword evidence="3" id="KW-1185">Reference proteome</keyword>
<evidence type="ECO:0000313" key="2">
    <source>
        <dbReference type="EMBL" id="KAE8682826.1"/>
    </source>
</evidence>
<sequence>MLDGILGRGFASKCNSLIKLIKSRIEVIRRKKTATLKFLKKDVADLLANGLDINAYGRVEGYIAELVLSSCYDFVEKCCDLVSKHVSLLQKLRLAFNNVAKATRISAQSGFLVD</sequence>
<dbReference type="InterPro" id="IPR005061">
    <property type="entry name" value="Ist1"/>
</dbReference>
<comment type="similarity">
    <text evidence="1">Belongs to the IST1 family.</text>
</comment>